<sequence>MTAFEEMGVMREIARAVEDMDWSLPTDVQSEAIPMILGGGDVLMAAETGSGKTGAFCLPILQTVFETLKDLQEGKSSKMPTKHKGSSSWKMSVYDRGDAMSIDPDGLLCQSRDQQKWHGTRSNKAVVGQDKWGYGFGGTGKKSYGKQFDSYGEAFGINDTIGCYLDLQKGEIKWSKNGIDFGKAYDIPDHMRNEKFFAAVVLKNAEMSFNFGTTPFKFNPPQGFTALFKAPKDSTVESKIAAGAATAKPAPNAPQAIIIEPSRELAEQTLTQIQKFKTHLENPVPRELLIVDIVCGTPGRLEDLISTGKLLLSACRFFVLDEADGLLSQGYGDLINRLHAQIPKVTNDGKRLQMVVCSATLHSFDVKKMAERLMYFPTWIDLKGQDSVPETVCMVDPLKDTRWKDLRQHVETDGVHSEDKIQPHGTTQETYSEAVKILKGEYTVKAIEEHNMDRALIFCRTKIDCDNMEKYLRQRGQGKFSCVCLHGDRKPQERKDNLQKFKDGKVKFLICTDVAARGIDVSGVPFVINVTLPDEKQNYIHRIGRVGRAERMGLAFSLVAAVKEKVWYHSNCTNRGRGCYNTKLTDRGGCCIWYNEPQLLSDVEEHLDITIDKGHVETLAPAVMELAKLEKRVQTSFIDLKYKKKFCGLFNLSPLFFAITFAFGDEKVPSINQFAGHISLVYYKNNNNNNNNKTSITIIPLRCCILLKKGCNIFVFPYFNLKKDSFCVFVSMVIGSPGTEGQSAEIKGIHSCSSRMTAQLV</sequence>
<keyword evidence="8 10" id="KW-0694">RNA-binding</keyword>
<keyword evidence="5 10" id="KW-0347">Helicase</keyword>
<gene>
    <name evidence="15" type="ORF">MAR_025602</name>
</gene>
<dbReference type="Proteomes" id="UP001164746">
    <property type="component" value="Chromosome 8"/>
</dbReference>
<evidence type="ECO:0000313" key="15">
    <source>
        <dbReference type="EMBL" id="WAR11422.1"/>
    </source>
</evidence>
<dbReference type="PANTHER" id="PTHR24031">
    <property type="entry name" value="RNA HELICASE"/>
    <property type="match status" value="1"/>
</dbReference>
<keyword evidence="16" id="KW-1185">Reference proteome</keyword>
<dbReference type="InterPro" id="IPR043136">
    <property type="entry name" value="B30.2/SPRY_sf"/>
</dbReference>
<dbReference type="EMBL" id="CP111019">
    <property type="protein sequence ID" value="WAR11422.1"/>
    <property type="molecule type" value="Genomic_DNA"/>
</dbReference>
<evidence type="ECO:0000256" key="1">
    <source>
        <dbReference type="ARBA" id="ARBA00008765"/>
    </source>
</evidence>
<feature type="non-terminal residue" evidence="15">
    <location>
        <position position="1"/>
    </location>
</feature>
<evidence type="ECO:0000256" key="6">
    <source>
        <dbReference type="ARBA" id="ARBA00022839"/>
    </source>
</evidence>
<dbReference type="Pfam" id="PF00622">
    <property type="entry name" value="SPRY"/>
    <property type="match status" value="1"/>
</dbReference>
<dbReference type="PROSITE" id="PS51194">
    <property type="entry name" value="HELICASE_CTER"/>
    <property type="match status" value="1"/>
</dbReference>
<feature type="domain" description="Helicase C-terminal" evidence="13">
    <location>
        <begin position="439"/>
        <end position="627"/>
    </location>
</feature>
<reference evidence="15" key="1">
    <citation type="submission" date="2022-11" db="EMBL/GenBank/DDBJ databases">
        <title>Centuries of genome instability and evolution in soft-shell clam transmissible cancer (bioRxiv).</title>
        <authorList>
            <person name="Hart S.F.M."/>
            <person name="Yonemitsu M.A."/>
            <person name="Giersch R.M."/>
            <person name="Beal B.F."/>
            <person name="Arriagada G."/>
            <person name="Davis B.W."/>
            <person name="Ostrander E.A."/>
            <person name="Goff S.P."/>
            <person name="Metzger M.J."/>
        </authorList>
    </citation>
    <scope>NUCLEOTIDE SEQUENCE</scope>
    <source>
        <strain evidence="15">MELC-2E11</strain>
        <tissue evidence="15">Siphon/mantle</tissue>
    </source>
</reference>
<dbReference type="CDD" id="cd18787">
    <property type="entry name" value="SF2_C_DEAD"/>
    <property type="match status" value="1"/>
</dbReference>
<evidence type="ECO:0000256" key="4">
    <source>
        <dbReference type="ARBA" id="ARBA00022801"/>
    </source>
</evidence>
<comment type="function">
    <text evidence="10">RNA helicase.</text>
</comment>
<accession>A0ABY7EN49</accession>
<dbReference type="Pfam" id="PF00270">
    <property type="entry name" value="DEAD"/>
    <property type="match status" value="2"/>
</dbReference>
<evidence type="ECO:0000259" key="11">
    <source>
        <dbReference type="PROSITE" id="PS50188"/>
    </source>
</evidence>
<evidence type="ECO:0000256" key="2">
    <source>
        <dbReference type="ARBA" id="ARBA00022722"/>
    </source>
</evidence>
<proteinExistence type="inferred from homology"/>
<evidence type="ECO:0000313" key="16">
    <source>
        <dbReference type="Proteomes" id="UP001164746"/>
    </source>
</evidence>
<dbReference type="PROSITE" id="PS51192">
    <property type="entry name" value="HELICASE_ATP_BIND_1"/>
    <property type="match status" value="1"/>
</dbReference>
<dbReference type="InterPro" id="IPR014001">
    <property type="entry name" value="Helicase_ATP-bd"/>
</dbReference>
<dbReference type="CDD" id="cd17938">
    <property type="entry name" value="DEADc_DDX1"/>
    <property type="match status" value="1"/>
</dbReference>
<dbReference type="SMART" id="SM00490">
    <property type="entry name" value="HELICc"/>
    <property type="match status" value="1"/>
</dbReference>
<dbReference type="InterPro" id="IPR013320">
    <property type="entry name" value="ConA-like_dom_sf"/>
</dbReference>
<keyword evidence="2" id="KW-0540">Nuclease</keyword>
<dbReference type="Gene3D" id="3.40.50.300">
    <property type="entry name" value="P-loop containing nucleotide triphosphate hydrolases"/>
    <property type="match status" value="3"/>
</dbReference>
<evidence type="ECO:0000256" key="8">
    <source>
        <dbReference type="ARBA" id="ARBA00022884"/>
    </source>
</evidence>
<dbReference type="PROSITE" id="PS51195">
    <property type="entry name" value="Q_MOTIF"/>
    <property type="match status" value="1"/>
</dbReference>
<dbReference type="Pfam" id="PF00271">
    <property type="entry name" value="Helicase_C"/>
    <property type="match status" value="1"/>
</dbReference>
<evidence type="ECO:0000259" key="14">
    <source>
        <dbReference type="PROSITE" id="PS51195"/>
    </source>
</evidence>
<feature type="domain" description="DEAD-box RNA helicase Q" evidence="14">
    <location>
        <begin position="2"/>
        <end position="30"/>
    </location>
</feature>
<name>A0ABY7EN49_MYAAR</name>
<evidence type="ECO:0000256" key="5">
    <source>
        <dbReference type="ARBA" id="ARBA00022806"/>
    </source>
</evidence>
<dbReference type="PROSITE" id="PS50188">
    <property type="entry name" value="B302_SPRY"/>
    <property type="match status" value="1"/>
</dbReference>
<dbReference type="InterPro" id="IPR003877">
    <property type="entry name" value="SPRY_dom"/>
</dbReference>
<comment type="catalytic activity">
    <reaction evidence="10">
        <text>ATP + H2O = ADP + phosphate + H(+)</text>
        <dbReference type="Rhea" id="RHEA:13065"/>
        <dbReference type="ChEBI" id="CHEBI:15377"/>
        <dbReference type="ChEBI" id="CHEBI:15378"/>
        <dbReference type="ChEBI" id="CHEBI:30616"/>
        <dbReference type="ChEBI" id="CHEBI:43474"/>
        <dbReference type="ChEBI" id="CHEBI:456216"/>
        <dbReference type="EC" id="3.6.4.13"/>
    </reaction>
</comment>
<dbReference type="InterPro" id="IPR001650">
    <property type="entry name" value="Helicase_C-like"/>
</dbReference>
<organism evidence="15 16">
    <name type="scientific">Mya arenaria</name>
    <name type="common">Soft-shell clam</name>
    <dbReference type="NCBI Taxonomy" id="6604"/>
    <lineage>
        <taxon>Eukaryota</taxon>
        <taxon>Metazoa</taxon>
        <taxon>Spiralia</taxon>
        <taxon>Lophotrochozoa</taxon>
        <taxon>Mollusca</taxon>
        <taxon>Bivalvia</taxon>
        <taxon>Autobranchia</taxon>
        <taxon>Heteroconchia</taxon>
        <taxon>Euheterodonta</taxon>
        <taxon>Imparidentia</taxon>
        <taxon>Neoheterodontei</taxon>
        <taxon>Myida</taxon>
        <taxon>Myoidea</taxon>
        <taxon>Myidae</taxon>
        <taxon>Mya</taxon>
    </lineage>
</organism>
<dbReference type="InterPro" id="IPR001870">
    <property type="entry name" value="B30.2/SPRY"/>
</dbReference>
<dbReference type="SMART" id="SM00449">
    <property type="entry name" value="SPRY"/>
    <property type="match status" value="1"/>
</dbReference>
<evidence type="ECO:0000256" key="3">
    <source>
        <dbReference type="ARBA" id="ARBA00022741"/>
    </source>
</evidence>
<dbReference type="EC" id="3.6.4.13" evidence="10"/>
<feature type="domain" description="Helicase ATP-binding" evidence="12">
    <location>
        <begin position="225"/>
        <end position="379"/>
    </location>
</feature>
<dbReference type="SUPFAM" id="SSF49899">
    <property type="entry name" value="Concanavalin A-like lectins/glucanases"/>
    <property type="match status" value="1"/>
</dbReference>
<feature type="short sequence motif" description="Q motif" evidence="9">
    <location>
        <begin position="2"/>
        <end position="30"/>
    </location>
</feature>
<dbReference type="InterPro" id="IPR027417">
    <property type="entry name" value="P-loop_NTPase"/>
</dbReference>
<protein>
    <recommendedName>
        <fullName evidence="10">ATP-dependent RNA helicase</fullName>
        <ecNumber evidence="10">3.6.4.13</ecNumber>
    </recommendedName>
</protein>
<comment type="domain">
    <text evidence="10">The helicase domain is involved in the stimulation of RELA transcriptional activity.</text>
</comment>
<dbReference type="Gene3D" id="2.60.120.920">
    <property type="match status" value="1"/>
</dbReference>
<dbReference type="InterPro" id="IPR014014">
    <property type="entry name" value="RNA_helicase_DEAD_Q_motif"/>
</dbReference>
<feature type="domain" description="B30.2/SPRY" evidence="11">
    <location>
        <begin position="5"/>
        <end position="216"/>
    </location>
</feature>
<keyword evidence="6" id="KW-0269">Exonuclease</keyword>
<evidence type="ECO:0000259" key="12">
    <source>
        <dbReference type="PROSITE" id="PS51192"/>
    </source>
</evidence>
<evidence type="ECO:0000256" key="9">
    <source>
        <dbReference type="PROSITE-ProRule" id="PRU00552"/>
    </source>
</evidence>
<dbReference type="SUPFAM" id="SSF52540">
    <property type="entry name" value="P-loop containing nucleoside triphosphate hydrolases"/>
    <property type="match status" value="2"/>
</dbReference>
<dbReference type="SMART" id="SM00487">
    <property type="entry name" value="DEXDc"/>
    <property type="match status" value="1"/>
</dbReference>
<keyword evidence="3 10" id="KW-0547">Nucleotide-binding</keyword>
<evidence type="ECO:0000256" key="10">
    <source>
        <dbReference type="RuleBase" id="RU365068"/>
    </source>
</evidence>
<dbReference type="InterPro" id="IPR011545">
    <property type="entry name" value="DEAD/DEAH_box_helicase_dom"/>
</dbReference>
<dbReference type="CDD" id="cd12873">
    <property type="entry name" value="SPRY_DDX1"/>
    <property type="match status" value="1"/>
</dbReference>
<keyword evidence="4 10" id="KW-0378">Hydrolase</keyword>
<evidence type="ECO:0000256" key="7">
    <source>
        <dbReference type="ARBA" id="ARBA00022840"/>
    </source>
</evidence>
<evidence type="ECO:0000259" key="13">
    <source>
        <dbReference type="PROSITE" id="PS51194"/>
    </source>
</evidence>
<comment type="similarity">
    <text evidence="1">Belongs to the DEAD box helicase family. DDX1 subfamily.</text>
</comment>
<keyword evidence="7 10" id="KW-0067">ATP-binding</keyword>